<dbReference type="SUPFAM" id="SSF101215">
    <property type="entry name" value="KaiA/RbsU domain"/>
    <property type="match status" value="1"/>
</dbReference>
<comment type="catalytic activity">
    <reaction evidence="1">
        <text>ATP + protein L-histidine = ADP + protein N-phospho-L-histidine.</text>
        <dbReference type="EC" id="2.7.13.3"/>
    </reaction>
</comment>
<sequence length="371" mass="39891">MTIANPETPQDLIAGPRGLPEADYDGVLRDYLLSGSEDALYRASLMSRDLVDRRVGPDDLIALHAESVERVMQTLPPLDRVRAFPGANQFLLEVMIGYGVHHRQYLDLAEQSDRDKRRAIDFIAHELRTPLTSARGYIDLASRSVLGGQLQIVPDYLAQARESLVRLGRLSTMLVAASRGETPDLERTLQDLRALTRQSVEWSLPVAAENGLTLLFEGVPTASAAFGDAADPADPGGAAPPALPSLPPVPVLANADALLSAIGNLLTNACRYTPAGGAVRVTCRADEDHATVEVTDNGNGMTEEIQGRIFERFYRAPEARASGHDGMGLGLFLTRELVKASGGTIEVESEPGQGSTFTICLPIYRHAATAT</sequence>
<dbReference type="SUPFAM" id="SSF55874">
    <property type="entry name" value="ATPase domain of HSP90 chaperone/DNA topoisomerase II/histidine kinase"/>
    <property type="match status" value="1"/>
</dbReference>
<feature type="domain" description="Histidine kinase" evidence="7">
    <location>
        <begin position="122"/>
        <end position="365"/>
    </location>
</feature>
<dbReference type="InterPro" id="IPR005467">
    <property type="entry name" value="His_kinase_dom"/>
</dbReference>
<dbReference type="Pfam" id="PF00512">
    <property type="entry name" value="HisKA"/>
    <property type="match status" value="1"/>
</dbReference>
<gene>
    <name evidence="8" type="ORF">AVDCRST_MAG77-911</name>
</gene>
<protein>
    <recommendedName>
        <fullName evidence="2">histidine kinase</fullName>
        <ecNumber evidence="2">2.7.13.3</ecNumber>
    </recommendedName>
</protein>
<evidence type="ECO:0000256" key="2">
    <source>
        <dbReference type="ARBA" id="ARBA00012438"/>
    </source>
</evidence>
<dbReference type="CDD" id="cd00075">
    <property type="entry name" value="HATPase"/>
    <property type="match status" value="1"/>
</dbReference>
<accession>A0A6J4HRV0</accession>
<reference evidence="8" key="1">
    <citation type="submission" date="2020-02" db="EMBL/GenBank/DDBJ databases">
        <authorList>
            <person name="Meier V. D."/>
        </authorList>
    </citation>
    <scope>NUCLEOTIDE SEQUENCE</scope>
    <source>
        <strain evidence="8">AVDCRST_MAG77</strain>
    </source>
</reference>
<dbReference type="PROSITE" id="PS50109">
    <property type="entry name" value="HIS_KIN"/>
    <property type="match status" value="1"/>
</dbReference>
<dbReference type="Gene3D" id="3.30.565.10">
    <property type="entry name" value="Histidine kinase-like ATPase, C-terminal domain"/>
    <property type="match status" value="1"/>
</dbReference>
<dbReference type="SMART" id="SM00388">
    <property type="entry name" value="HisKA"/>
    <property type="match status" value="1"/>
</dbReference>
<dbReference type="CDD" id="cd00082">
    <property type="entry name" value="HisKA"/>
    <property type="match status" value="1"/>
</dbReference>
<proteinExistence type="predicted"/>
<dbReference type="PANTHER" id="PTHR43711">
    <property type="entry name" value="TWO-COMPONENT HISTIDINE KINASE"/>
    <property type="match status" value="1"/>
</dbReference>
<dbReference type="InterPro" id="IPR003661">
    <property type="entry name" value="HisK_dim/P_dom"/>
</dbReference>
<dbReference type="AlphaFoldDB" id="A0A6J4HRV0"/>
<dbReference type="InterPro" id="IPR036097">
    <property type="entry name" value="HisK_dim/P_sf"/>
</dbReference>
<dbReference type="PRINTS" id="PR00344">
    <property type="entry name" value="BCTRLSENSOR"/>
</dbReference>
<keyword evidence="3" id="KW-0597">Phosphoprotein</keyword>
<keyword evidence="5" id="KW-0418">Kinase</keyword>
<dbReference type="GO" id="GO:0000155">
    <property type="term" value="F:phosphorelay sensor kinase activity"/>
    <property type="evidence" value="ECO:0007669"/>
    <property type="project" value="InterPro"/>
</dbReference>
<dbReference type="InterPro" id="IPR003594">
    <property type="entry name" value="HATPase_dom"/>
</dbReference>
<dbReference type="Pfam" id="PF02518">
    <property type="entry name" value="HATPase_c"/>
    <property type="match status" value="1"/>
</dbReference>
<dbReference type="EMBL" id="CADCTC010000060">
    <property type="protein sequence ID" value="CAA9229316.1"/>
    <property type="molecule type" value="Genomic_DNA"/>
</dbReference>
<dbReference type="PANTHER" id="PTHR43711:SF1">
    <property type="entry name" value="HISTIDINE KINASE 1"/>
    <property type="match status" value="1"/>
</dbReference>
<dbReference type="InterPro" id="IPR014787">
    <property type="entry name" value="PSer_Pase_RsbU_N"/>
</dbReference>
<dbReference type="InterPro" id="IPR036890">
    <property type="entry name" value="HATPase_C_sf"/>
</dbReference>
<dbReference type="InterPro" id="IPR004358">
    <property type="entry name" value="Sig_transdc_His_kin-like_C"/>
</dbReference>
<evidence type="ECO:0000256" key="4">
    <source>
        <dbReference type="ARBA" id="ARBA00022679"/>
    </source>
</evidence>
<evidence type="ECO:0000259" key="7">
    <source>
        <dbReference type="PROSITE" id="PS50109"/>
    </source>
</evidence>
<dbReference type="Gene3D" id="1.10.287.130">
    <property type="match status" value="1"/>
</dbReference>
<keyword evidence="6" id="KW-0902">Two-component regulatory system</keyword>
<name>A0A6J4HRV0_9CHLR</name>
<dbReference type="Gene3D" id="1.10.1240.30">
    <property type="entry name" value="KaiA/RbsU domain"/>
    <property type="match status" value="1"/>
</dbReference>
<evidence type="ECO:0000256" key="5">
    <source>
        <dbReference type="ARBA" id="ARBA00022777"/>
    </source>
</evidence>
<dbReference type="EC" id="2.7.13.3" evidence="2"/>
<dbReference type="SMART" id="SM00387">
    <property type="entry name" value="HATPase_c"/>
    <property type="match status" value="1"/>
</dbReference>
<keyword evidence="4" id="KW-0808">Transferase</keyword>
<dbReference type="FunFam" id="3.30.565.10:FF:000006">
    <property type="entry name" value="Sensor histidine kinase WalK"/>
    <property type="match status" value="1"/>
</dbReference>
<evidence type="ECO:0000313" key="8">
    <source>
        <dbReference type="EMBL" id="CAA9229316.1"/>
    </source>
</evidence>
<evidence type="ECO:0000256" key="6">
    <source>
        <dbReference type="ARBA" id="ARBA00023012"/>
    </source>
</evidence>
<evidence type="ECO:0000256" key="1">
    <source>
        <dbReference type="ARBA" id="ARBA00000085"/>
    </source>
</evidence>
<dbReference type="InterPro" id="IPR017944">
    <property type="entry name" value="KaiA/RbsU_helical_domain_sf"/>
</dbReference>
<dbReference type="SUPFAM" id="SSF47384">
    <property type="entry name" value="Homodimeric domain of signal transducing histidine kinase"/>
    <property type="match status" value="1"/>
</dbReference>
<organism evidence="8">
    <name type="scientific">uncultured Chloroflexota bacterium</name>
    <dbReference type="NCBI Taxonomy" id="166587"/>
    <lineage>
        <taxon>Bacteria</taxon>
        <taxon>Bacillati</taxon>
        <taxon>Chloroflexota</taxon>
        <taxon>environmental samples</taxon>
    </lineage>
</organism>
<evidence type="ECO:0000256" key="3">
    <source>
        <dbReference type="ARBA" id="ARBA00022553"/>
    </source>
</evidence>
<dbReference type="InterPro" id="IPR050736">
    <property type="entry name" value="Sensor_HK_Regulatory"/>
</dbReference>
<dbReference type="Pfam" id="PF08673">
    <property type="entry name" value="RsbU_N"/>
    <property type="match status" value="1"/>
</dbReference>